<name>A0ABQ5YAX2_9NEIS</name>
<gene>
    <name evidence="2" type="ORF">GCM10007907_08950</name>
</gene>
<feature type="signal peptide" evidence="1">
    <location>
        <begin position="1"/>
        <end position="20"/>
    </location>
</feature>
<evidence type="ECO:0000313" key="3">
    <source>
        <dbReference type="Proteomes" id="UP001156706"/>
    </source>
</evidence>
<evidence type="ECO:0000313" key="2">
    <source>
        <dbReference type="EMBL" id="GLR12105.1"/>
    </source>
</evidence>
<protein>
    <recommendedName>
        <fullName evidence="4">Secreted protein</fullName>
    </recommendedName>
</protein>
<reference evidence="3" key="1">
    <citation type="journal article" date="2019" name="Int. J. Syst. Evol. Microbiol.">
        <title>The Global Catalogue of Microorganisms (GCM) 10K type strain sequencing project: providing services to taxonomists for standard genome sequencing and annotation.</title>
        <authorList>
            <consortium name="The Broad Institute Genomics Platform"/>
            <consortium name="The Broad Institute Genome Sequencing Center for Infectious Disease"/>
            <person name="Wu L."/>
            <person name="Ma J."/>
        </authorList>
    </citation>
    <scope>NUCLEOTIDE SEQUENCE [LARGE SCALE GENOMIC DNA]</scope>
    <source>
        <strain evidence="3">NBRC 110044</strain>
    </source>
</reference>
<feature type="chain" id="PRO_5047322284" description="Secreted protein" evidence="1">
    <location>
        <begin position="21"/>
        <end position="80"/>
    </location>
</feature>
<proteinExistence type="predicted"/>
<accession>A0ABQ5YAX2</accession>
<dbReference type="EMBL" id="BSOG01000001">
    <property type="protein sequence ID" value="GLR12105.1"/>
    <property type="molecule type" value="Genomic_DNA"/>
</dbReference>
<dbReference type="Proteomes" id="UP001156706">
    <property type="component" value="Unassembled WGS sequence"/>
</dbReference>
<evidence type="ECO:0008006" key="4">
    <source>
        <dbReference type="Google" id="ProtNLM"/>
    </source>
</evidence>
<sequence>MRLTSVPLSLIAALALPVSARILHDRLGDHAAVPAGQQCQFGSSPGLHSGDVIQQSHAGRHTTELAQLALLELALMEAKP</sequence>
<comment type="caution">
    <text evidence="2">The sequence shown here is derived from an EMBL/GenBank/DDBJ whole genome shotgun (WGS) entry which is preliminary data.</text>
</comment>
<keyword evidence="3" id="KW-1185">Reference proteome</keyword>
<evidence type="ECO:0000256" key="1">
    <source>
        <dbReference type="SAM" id="SignalP"/>
    </source>
</evidence>
<organism evidence="2 3">
    <name type="scientific">Chitinimonas prasina</name>
    <dbReference type="NCBI Taxonomy" id="1434937"/>
    <lineage>
        <taxon>Bacteria</taxon>
        <taxon>Pseudomonadati</taxon>
        <taxon>Pseudomonadota</taxon>
        <taxon>Betaproteobacteria</taxon>
        <taxon>Neisseriales</taxon>
        <taxon>Chitinibacteraceae</taxon>
        <taxon>Chitinimonas</taxon>
    </lineage>
</organism>
<keyword evidence="1" id="KW-0732">Signal</keyword>
<dbReference type="RefSeq" id="WP_284195243.1">
    <property type="nucleotide sequence ID" value="NZ_BSOG01000001.1"/>
</dbReference>